<organism evidence="1 2">
    <name type="scientific">Novosphingobium jiangmenense</name>
    <dbReference type="NCBI Taxonomy" id="2791981"/>
    <lineage>
        <taxon>Bacteria</taxon>
        <taxon>Pseudomonadati</taxon>
        <taxon>Pseudomonadota</taxon>
        <taxon>Alphaproteobacteria</taxon>
        <taxon>Sphingomonadales</taxon>
        <taxon>Sphingomonadaceae</taxon>
        <taxon>Novosphingobium</taxon>
    </lineage>
</organism>
<comment type="caution">
    <text evidence="1">The sequence shown here is derived from an EMBL/GenBank/DDBJ whole genome shotgun (WGS) entry which is preliminary data.</text>
</comment>
<proteinExistence type="predicted"/>
<dbReference type="Proteomes" id="UP000600799">
    <property type="component" value="Unassembled WGS sequence"/>
</dbReference>
<dbReference type="RefSeq" id="WP_196276217.1">
    <property type="nucleotide sequence ID" value="NZ_JADQDC010000008.1"/>
</dbReference>
<gene>
    <name evidence="1" type="ORF">I2488_12895</name>
</gene>
<keyword evidence="2" id="KW-1185">Reference proteome</keyword>
<protein>
    <submittedName>
        <fullName evidence="1">Uncharacterized protein</fullName>
    </submittedName>
</protein>
<sequence>MNHHQKLSVQAEKFSLRVLYTKAGTRLSACIVEDEDVIIDHKAYWAAARSRGEAGYLTAILNTNIVLDRVKDLQPVGQKDPRDFDNLVWTLPIPEFDPEDVLHNDIAAAAFQAAEIAARVELPEDAHFTTKRRLIRQALEADGVAETIKRLVDALLPL</sequence>
<name>A0ABS0HI25_9SPHN</name>
<dbReference type="EMBL" id="JADQDC010000008">
    <property type="protein sequence ID" value="MBF9151906.1"/>
    <property type="molecule type" value="Genomic_DNA"/>
</dbReference>
<reference evidence="1 2" key="1">
    <citation type="submission" date="2020-11" db="EMBL/GenBank/DDBJ databases">
        <title>The genome sequence of Novosphingobium sp. 1Y9A.</title>
        <authorList>
            <person name="Liu Y."/>
        </authorList>
    </citation>
    <scope>NUCLEOTIDE SEQUENCE [LARGE SCALE GENOMIC DNA]</scope>
    <source>
        <strain evidence="1 2">1Y9A</strain>
    </source>
</reference>
<accession>A0ABS0HI25</accession>
<evidence type="ECO:0000313" key="2">
    <source>
        <dbReference type="Proteomes" id="UP000600799"/>
    </source>
</evidence>
<evidence type="ECO:0000313" key="1">
    <source>
        <dbReference type="EMBL" id="MBF9151906.1"/>
    </source>
</evidence>